<reference evidence="2" key="1">
    <citation type="journal article" date="2014" name="PLoS Genet.">
        <title>The Genome of Spironucleus salmonicida Highlights a Fish Pathogen Adapted to Fluctuating Environments.</title>
        <authorList>
            <person name="Xu F."/>
            <person name="Jerlstrom-Hultqvist J."/>
            <person name="Einarsson E."/>
            <person name="Astvaldsson A."/>
            <person name="Svard S.G."/>
            <person name="Andersson J.O."/>
        </authorList>
    </citation>
    <scope>NUCLEOTIDE SEQUENCE</scope>
</reference>
<feature type="compositionally biased region" description="Polar residues" evidence="1">
    <location>
        <begin position="148"/>
        <end position="271"/>
    </location>
</feature>
<protein>
    <submittedName>
        <fullName evidence="2">Uncharacterized protein</fullName>
    </submittedName>
</protein>
<dbReference type="SUPFAM" id="SSF51120">
    <property type="entry name" value="beta-Roll"/>
    <property type="match status" value="1"/>
</dbReference>
<dbReference type="AlphaFoldDB" id="V6LSH9"/>
<accession>V6LSH9</accession>
<evidence type="ECO:0000313" key="2">
    <source>
        <dbReference type="EMBL" id="EST46656.1"/>
    </source>
</evidence>
<name>V6LSH9_9EUKA</name>
<gene>
    <name evidence="2" type="ORF">SS50377_13461</name>
</gene>
<dbReference type="InterPro" id="IPR011049">
    <property type="entry name" value="Serralysin-like_metalloprot_C"/>
</dbReference>
<dbReference type="PANTHER" id="PTHR24637">
    <property type="entry name" value="COLLAGEN"/>
    <property type="match status" value="1"/>
</dbReference>
<organism evidence="2">
    <name type="scientific">Spironucleus salmonicida</name>
    <dbReference type="NCBI Taxonomy" id="348837"/>
    <lineage>
        <taxon>Eukaryota</taxon>
        <taxon>Metamonada</taxon>
        <taxon>Diplomonadida</taxon>
        <taxon>Hexamitidae</taxon>
        <taxon>Hexamitinae</taxon>
        <taxon>Spironucleus</taxon>
    </lineage>
</organism>
<dbReference type="VEuPathDB" id="GiardiaDB:SS50377_27566"/>
<feature type="compositionally biased region" description="Basic and acidic residues" evidence="1">
    <location>
        <begin position="90"/>
        <end position="100"/>
    </location>
</feature>
<evidence type="ECO:0000256" key="1">
    <source>
        <dbReference type="SAM" id="MobiDB-lite"/>
    </source>
</evidence>
<dbReference type="PANTHER" id="PTHR24637:SF421">
    <property type="entry name" value="CUTICLE COLLAGEN DPY-2"/>
    <property type="match status" value="1"/>
</dbReference>
<feature type="region of interest" description="Disordered" evidence="1">
    <location>
        <begin position="81"/>
        <end position="103"/>
    </location>
</feature>
<sequence>MLYKPDDGIANVDQTDNLYSQYLSSLKTQEQLYEDVRQLEIQLQQQGKQIILQQDNQIQTEQVIDNEDSALEVTKVKDTIAKQKKHQHNDKKQTKQKQKETMSTQFKLEQVSDGIPSFIITSSKQDKRNLFEENVIINRNQFNKNLANGQSGQNLVNGQSGQNLVNGQSGQNLANGQSGQNLVNGQSGQNLVNGQPGQNLANGQPGQNLVNGQSGQNLANGQSGQNLANGQPGQNLVNGQSGQNLAHGQPGQNLANGQPNTDTNYNNNQLFSPGLTLNDLSTNTKENYCPHTQQVIQYLQTLNQQNLSNDVKQLIKQLYSIACQGKCVQTQTELQVLTNQKIMVSQLLTQSQTSLGSSFFTRSSTMSESEYLKNQKRLKGKLGGSTPQVEGNLDSFVLTSAPSIKKNFQRK</sequence>
<dbReference type="EMBL" id="KI546073">
    <property type="protein sequence ID" value="EST46656.1"/>
    <property type="molecule type" value="Genomic_DNA"/>
</dbReference>
<proteinExistence type="predicted"/>
<feature type="region of interest" description="Disordered" evidence="1">
    <location>
        <begin position="148"/>
        <end position="272"/>
    </location>
</feature>